<evidence type="ECO:0000256" key="3">
    <source>
        <dbReference type="ARBA" id="ARBA00038493"/>
    </source>
</evidence>
<dbReference type="GO" id="GO:0005737">
    <property type="term" value="C:cytoplasm"/>
    <property type="evidence" value="ECO:0007669"/>
    <property type="project" value="TreeGrafter"/>
</dbReference>
<dbReference type="Pfam" id="PF01965">
    <property type="entry name" value="DJ-1_PfpI"/>
    <property type="match status" value="1"/>
</dbReference>
<dbReference type="SUPFAM" id="SSF52317">
    <property type="entry name" value="Class I glutamine amidotransferase-like"/>
    <property type="match status" value="1"/>
</dbReference>
<comment type="similarity">
    <text evidence="3">Belongs to the peptidase C56 family. HSP31-like subfamily.</text>
</comment>
<dbReference type="InterPro" id="IPR050325">
    <property type="entry name" value="Prot/Nucl_acid_deglycase"/>
</dbReference>
<dbReference type="InterPro" id="IPR002818">
    <property type="entry name" value="DJ-1/PfpI"/>
</dbReference>
<evidence type="ECO:0000256" key="1">
    <source>
        <dbReference type="ARBA" id="ARBA00023016"/>
    </source>
</evidence>
<dbReference type="EMBL" id="BARU01007530">
    <property type="protein sequence ID" value="GAH45939.1"/>
    <property type="molecule type" value="Genomic_DNA"/>
</dbReference>
<dbReference type="PANTHER" id="PTHR48094">
    <property type="entry name" value="PROTEIN/NUCLEIC ACID DEGLYCASE DJ-1-RELATED"/>
    <property type="match status" value="1"/>
</dbReference>
<proteinExistence type="inferred from homology"/>
<comment type="caution">
    <text evidence="5">The sequence shown here is derived from an EMBL/GenBank/DDBJ whole genome shotgun (WGS) entry which is preliminary data.</text>
</comment>
<keyword evidence="2" id="KW-0456">Lyase</keyword>
<dbReference type="Gene3D" id="3.40.50.880">
    <property type="match status" value="1"/>
</dbReference>
<gene>
    <name evidence="5" type="ORF">S03H2_14825</name>
</gene>
<organism evidence="5">
    <name type="scientific">marine sediment metagenome</name>
    <dbReference type="NCBI Taxonomy" id="412755"/>
    <lineage>
        <taxon>unclassified sequences</taxon>
        <taxon>metagenomes</taxon>
        <taxon>ecological metagenomes</taxon>
    </lineage>
</organism>
<protein>
    <recommendedName>
        <fullName evidence="4">DJ-1/PfpI domain-containing protein</fullName>
    </recommendedName>
</protein>
<reference evidence="5" key="1">
    <citation type="journal article" date="2014" name="Front. Microbiol.">
        <title>High frequency of phylogenetically diverse reductive dehalogenase-homologous genes in deep subseafloor sedimentary metagenomes.</title>
        <authorList>
            <person name="Kawai M."/>
            <person name="Futagami T."/>
            <person name="Toyoda A."/>
            <person name="Takaki Y."/>
            <person name="Nishi S."/>
            <person name="Hori S."/>
            <person name="Arai W."/>
            <person name="Tsubouchi T."/>
            <person name="Morono Y."/>
            <person name="Uchiyama I."/>
            <person name="Ito T."/>
            <person name="Fujiyama A."/>
            <person name="Inagaki F."/>
            <person name="Takami H."/>
        </authorList>
    </citation>
    <scope>NUCLEOTIDE SEQUENCE</scope>
    <source>
        <strain evidence="5">Expedition CK06-06</strain>
    </source>
</reference>
<accession>X1GWE2</accession>
<evidence type="ECO:0000313" key="5">
    <source>
        <dbReference type="EMBL" id="GAH45939.1"/>
    </source>
</evidence>
<dbReference type="PANTHER" id="PTHR48094:SF11">
    <property type="entry name" value="GLUTATHIONE-INDEPENDENT GLYOXALASE HSP31-RELATED"/>
    <property type="match status" value="1"/>
</dbReference>
<sequence>MAKIAIVATDGFEEAELIYPFYRLKEAGHESVIISLGKRPIEGKFGYVIKPSFKIDEVSSNDYDGVIVPGGTKNPDYLRRNKNVLNFVHTLDQQHKLVGAICHAGWV</sequence>
<evidence type="ECO:0000259" key="4">
    <source>
        <dbReference type="Pfam" id="PF01965"/>
    </source>
</evidence>
<keyword evidence="1" id="KW-0346">Stress response</keyword>
<name>X1GWE2_9ZZZZ</name>
<dbReference type="GO" id="GO:0019172">
    <property type="term" value="F:glyoxalase III activity"/>
    <property type="evidence" value="ECO:0007669"/>
    <property type="project" value="TreeGrafter"/>
</dbReference>
<dbReference type="InterPro" id="IPR029062">
    <property type="entry name" value="Class_I_gatase-like"/>
</dbReference>
<evidence type="ECO:0000256" key="2">
    <source>
        <dbReference type="ARBA" id="ARBA00023239"/>
    </source>
</evidence>
<dbReference type="AlphaFoldDB" id="X1GWE2"/>
<dbReference type="GO" id="GO:0019243">
    <property type="term" value="P:methylglyoxal catabolic process to D-lactate via S-lactoyl-glutathione"/>
    <property type="evidence" value="ECO:0007669"/>
    <property type="project" value="TreeGrafter"/>
</dbReference>
<feature type="domain" description="DJ-1/PfpI" evidence="4">
    <location>
        <begin position="3"/>
        <end position="107"/>
    </location>
</feature>